<dbReference type="Proteomes" id="UP000653127">
    <property type="component" value="Unassembled WGS sequence"/>
</dbReference>
<keyword evidence="4" id="KW-1185">Reference proteome</keyword>
<protein>
    <submittedName>
        <fullName evidence="3">PH domain-containing protein</fullName>
    </submittedName>
</protein>
<dbReference type="InterPro" id="IPR005182">
    <property type="entry name" value="YdbS-like_PH"/>
</dbReference>
<dbReference type="RefSeq" id="WP_249282885.1">
    <property type="nucleotide sequence ID" value="NZ_JACRST010000010.1"/>
</dbReference>
<dbReference type="Pfam" id="PF03703">
    <property type="entry name" value="bPH_2"/>
    <property type="match status" value="2"/>
</dbReference>
<gene>
    <name evidence="3" type="ORF">H8711_07650</name>
</gene>
<name>A0A926DZT8_9FIRM</name>
<feature type="domain" description="YdbS-like PH" evidence="2">
    <location>
        <begin position="243"/>
        <end position="315"/>
    </location>
</feature>
<dbReference type="AlphaFoldDB" id="A0A926DZT8"/>
<dbReference type="PANTHER" id="PTHR34473">
    <property type="entry name" value="UPF0699 TRANSMEMBRANE PROTEIN YDBS"/>
    <property type="match status" value="1"/>
</dbReference>
<evidence type="ECO:0000256" key="1">
    <source>
        <dbReference type="SAM" id="Phobius"/>
    </source>
</evidence>
<dbReference type="PANTHER" id="PTHR34473:SF2">
    <property type="entry name" value="UPF0699 TRANSMEMBRANE PROTEIN YDBT"/>
    <property type="match status" value="1"/>
</dbReference>
<evidence type="ECO:0000313" key="3">
    <source>
        <dbReference type="EMBL" id="MBC8546807.1"/>
    </source>
</evidence>
<comment type="caution">
    <text evidence="3">The sequence shown here is derived from an EMBL/GenBank/DDBJ whole genome shotgun (WGS) entry which is preliminary data.</text>
</comment>
<evidence type="ECO:0000259" key="2">
    <source>
        <dbReference type="Pfam" id="PF03703"/>
    </source>
</evidence>
<accession>A0A926DZT8</accession>
<sequence>MNQAHRAHPIMVLEHLSRFLYLLLLPLLRGVAAGLRNGLAGWLAGAWFDLLVLLLIVGLAVARWWLLTYERRPEGLFVQAGIFWRSRTLIPAARVDTMALTYPFWLRPLGAVRLRVDTKAGGFDQADIRLTLRRRDAEELFADREEGLSGESYLPREYTPRGIYIAALSAILSNSLAGVIFFSTFISQTGTLLGEELENRIYGTFETFTRMMAFGLPPAAAAIAYLLLFGWLFTFVRNLIRHKNFRVRRSAGALNISGGIFTLRRYSVAVEAINYVDIRQSVLTKLLGLYSVFIHAVGYGKMEDDVSALIPATAARDLMRHLSLLLPEFKLTSRQAKPNPGAIFRFLNDAFWPCVLLPAAAIILGRVFPTWADFIHWVGFMSCLPAFLFLIVRILDFTSSGIGRHNDIYTLRYSSGFYLHTVMMPREKAANITLRQSVFQKMDNKCDVLIYSISEKRRRHHIRNIDKDMAIQVLGLELMGEKA</sequence>
<feature type="transmembrane region" description="Helical" evidence="1">
    <location>
        <begin position="350"/>
        <end position="368"/>
    </location>
</feature>
<proteinExistence type="predicted"/>
<feature type="transmembrane region" description="Helical" evidence="1">
    <location>
        <begin position="42"/>
        <end position="66"/>
    </location>
</feature>
<evidence type="ECO:0000313" key="4">
    <source>
        <dbReference type="Proteomes" id="UP000653127"/>
    </source>
</evidence>
<keyword evidence="1" id="KW-0812">Transmembrane</keyword>
<reference evidence="3" key="1">
    <citation type="submission" date="2020-08" db="EMBL/GenBank/DDBJ databases">
        <title>Genome public.</title>
        <authorList>
            <person name="Liu C."/>
            <person name="Sun Q."/>
        </authorList>
    </citation>
    <scope>NUCLEOTIDE SEQUENCE</scope>
    <source>
        <strain evidence="3">NSJ-31</strain>
    </source>
</reference>
<organism evidence="3 4">
    <name type="scientific">Ligaoa zhengdingensis</name>
    <dbReference type="NCBI Taxonomy" id="2763658"/>
    <lineage>
        <taxon>Bacteria</taxon>
        <taxon>Bacillati</taxon>
        <taxon>Bacillota</taxon>
        <taxon>Clostridia</taxon>
        <taxon>Eubacteriales</taxon>
        <taxon>Oscillospiraceae</taxon>
        <taxon>Ligaoa</taxon>
    </lineage>
</organism>
<feature type="domain" description="YdbS-like PH" evidence="2">
    <location>
        <begin position="65"/>
        <end position="134"/>
    </location>
</feature>
<keyword evidence="1" id="KW-1133">Transmembrane helix</keyword>
<feature type="transmembrane region" description="Helical" evidence="1">
    <location>
        <begin position="374"/>
        <end position="395"/>
    </location>
</feature>
<keyword evidence="1" id="KW-0472">Membrane</keyword>
<feature type="transmembrane region" description="Helical" evidence="1">
    <location>
        <begin position="219"/>
        <end position="240"/>
    </location>
</feature>
<dbReference type="EMBL" id="JACRST010000010">
    <property type="protein sequence ID" value="MBC8546807.1"/>
    <property type="molecule type" value="Genomic_DNA"/>
</dbReference>
<feature type="transmembrane region" description="Helical" evidence="1">
    <location>
        <begin position="163"/>
        <end position="186"/>
    </location>
</feature>